<dbReference type="EMBL" id="JAUTXU010000313">
    <property type="protein sequence ID" value="KAK3686557.1"/>
    <property type="molecule type" value="Genomic_DNA"/>
</dbReference>
<keyword evidence="2" id="KW-1185">Reference proteome</keyword>
<evidence type="ECO:0000313" key="2">
    <source>
        <dbReference type="Proteomes" id="UP001281147"/>
    </source>
</evidence>
<reference evidence="1" key="1">
    <citation type="submission" date="2023-07" db="EMBL/GenBank/DDBJ databases">
        <title>Black Yeasts Isolated from many extreme environments.</title>
        <authorList>
            <person name="Coleine C."/>
            <person name="Stajich J.E."/>
            <person name="Selbmann L."/>
        </authorList>
    </citation>
    <scope>NUCLEOTIDE SEQUENCE</scope>
    <source>
        <strain evidence="1">CCFEE 5714</strain>
    </source>
</reference>
<organism evidence="1 2">
    <name type="scientific">Vermiconidia calcicola</name>
    <dbReference type="NCBI Taxonomy" id="1690605"/>
    <lineage>
        <taxon>Eukaryota</taxon>
        <taxon>Fungi</taxon>
        <taxon>Dikarya</taxon>
        <taxon>Ascomycota</taxon>
        <taxon>Pezizomycotina</taxon>
        <taxon>Dothideomycetes</taxon>
        <taxon>Dothideomycetidae</taxon>
        <taxon>Mycosphaerellales</taxon>
        <taxon>Extremaceae</taxon>
        <taxon>Vermiconidia</taxon>
    </lineage>
</organism>
<protein>
    <submittedName>
        <fullName evidence="1">Uncharacterized protein</fullName>
    </submittedName>
</protein>
<evidence type="ECO:0000313" key="1">
    <source>
        <dbReference type="EMBL" id="KAK3686557.1"/>
    </source>
</evidence>
<sequence length="385" mass="44348">MRLLHTETYELVDVEELAEKPPYAILSHRWKGKEIVFKDLSSAPLSPFERRAESFKSFTKIKEACARAKEHELNYIWIDTCCIDKSSSEELRKELNSMFKWYHEAQICYTFLFDVTFSGRNERMFDSNLKHRKEKENPRDQASEWFERGWTLQELLAPVRMEFYDQHWKSMGTRDEHAVLPKTSVPRGERRGETSWMAGRVTRDVEDIAYSLLGIFNVNLIPQYGEGHKAFSRLQETIVAGTGSFDESLFAWQLPDNGELKCYRKVKPQPEKDPVESIPKFEDSNWGLLAPSPDCFEQSTDVVILQDKLRSRIGAGFQTTHQGIFVTLPYPKLLADECGKLEGDKSAKVGNTRSKMAGGRDQGPMYTAPITISQPQIDLIYPEVR</sequence>
<accession>A0ACC3MDD2</accession>
<proteinExistence type="predicted"/>
<comment type="caution">
    <text evidence="1">The sequence shown here is derived from an EMBL/GenBank/DDBJ whole genome shotgun (WGS) entry which is preliminary data.</text>
</comment>
<name>A0ACC3MDD2_9PEZI</name>
<dbReference type="Proteomes" id="UP001281147">
    <property type="component" value="Unassembled WGS sequence"/>
</dbReference>
<gene>
    <name evidence="1" type="ORF">LTR37_019696</name>
</gene>